<keyword evidence="2" id="KW-1185">Reference proteome</keyword>
<evidence type="ECO:0000313" key="2">
    <source>
        <dbReference type="Proteomes" id="UP000224974"/>
    </source>
</evidence>
<sequence>MKDLSTQNLLKQALALLAEKKQIDVNGLLVMLEQNNAKHCLELLILLIEESELYLPTPMRISLSDIAAKLGLDASYRSLIERTEYKKHLAEYRSHTPTYSAVVGGRYFQAVSHAYRYFLEYGRPEDTAISLEDYELHYNVFEKYHWIEISIMPRIKPGQSWMDIPQGGPGMTLLLSLKNYQLIEFWGFK</sequence>
<dbReference type="OrthoDB" id="9970798at2"/>
<proteinExistence type="predicted"/>
<organism evidence="1 2">
    <name type="scientific">Budvicia aquatica</name>
    <dbReference type="NCBI Taxonomy" id="82979"/>
    <lineage>
        <taxon>Bacteria</taxon>
        <taxon>Pseudomonadati</taxon>
        <taxon>Pseudomonadota</taxon>
        <taxon>Gammaproteobacteria</taxon>
        <taxon>Enterobacterales</taxon>
        <taxon>Budviciaceae</taxon>
        <taxon>Budvicia</taxon>
    </lineage>
</organism>
<dbReference type="STRING" id="1111728.GCA_000427805_02566"/>
<dbReference type="RefSeq" id="WP_029093275.1">
    <property type="nucleotide sequence ID" value="NZ_PDDX01000001.1"/>
</dbReference>
<gene>
    <name evidence="1" type="ORF">CRN84_01300</name>
</gene>
<protein>
    <submittedName>
        <fullName evidence="1">Uncharacterized protein</fullName>
    </submittedName>
</protein>
<dbReference type="Proteomes" id="UP000224974">
    <property type="component" value="Unassembled WGS sequence"/>
</dbReference>
<dbReference type="EMBL" id="PDDX01000001">
    <property type="protein sequence ID" value="PHI28073.1"/>
    <property type="molecule type" value="Genomic_DNA"/>
</dbReference>
<evidence type="ECO:0000313" key="1">
    <source>
        <dbReference type="EMBL" id="PHI28073.1"/>
    </source>
</evidence>
<dbReference type="AlphaFoldDB" id="A0A2C6DH41"/>
<reference evidence="2" key="1">
    <citation type="submission" date="2017-09" db="EMBL/GenBank/DDBJ databases">
        <title>FDA dAtabase for Regulatory Grade micrObial Sequences (FDA-ARGOS): Supporting development and validation of Infectious Disease Dx tests.</title>
        <authorList>
            <person name="Minogue T."/>
            <person name="Wolcott M."/>
            <person name="Wasieloski L."/>
            <person name="Aguilar W."/>
            <person name="Moore D."/>
            <person name="Tallon L."/>
            <person name="Sadzewicz L."/>
            <person name="Ott S."/>
            <person name="Zhao X."/>
            <person name="Nagaraj S."/>
            <person name="Vavikolanu K."/>
            <person name="Aluvathingal J."/>
            <person name="Nadendla S."/>
            <person name="Sichtig H."/>
        </authorList>
    </citation>
    <scope>NUCLEOTIDE SEQUENCE [LARGE SCALE GENOMIC DNA]</scope>
    <source>
        <strain evidence="2">FDAARGOS_387</strain>
    </source>
</reference>
<accession>A0A2C6DH41</accession>
<comment type="caution">
    <text evidence="1">The sequence shown here is derived from an EMBL/GenBank/DDBJ whole genome shotgun (WGS) entry which is preliminary data.</text>
</comment>
<name>A0A2C6DH41_9GAMM</name>